<keyword evidence="12" id="KW-1185">Reference proteome</keyword>
<dbReference type="CDD" id="cd03445">
    <property type="entry name" value="Thioesterase_II_repeat2"/>
    <property type="match status" value="1"/>
</dbReference>
<name>A0A1Q9AXN7_9HYPH</name>
<dbReference type="PANTHER" id="PTHR11066:SF34">
    <property type="entry name" value="ACYL-COENZYME A THIOESTERASE 8"/>
    <property type="match status" value="1"/>
</dbReference>
<sequence length="306" mass="33905">MPNPPVSQTEPLKPAPMDVLLRTLDLEKLEENLFRGRSPQVGWQRVFGGQVIGQALVAAQRTVAPERHVHSLHAYFLRPGDPSVPIVYDVERIRDGGSFSTRRVVAIQHGAAIFTLSASFQADEEGFDHQIPMASFPAPESLLCEEELRARFLENAPPAIRRYWQQPRPIEIRPLSFTHYLSPEPLEPAQTVWVKTVGAVPEDRGVQAAVLAYLSDMTLLDTALHAHGTTIFDPALQAASLDHAMWFHRPCAMDDWLLYTQDSPSASGGRGMNRGTLYDRSGRLIASVAQEGLIRKKAIAQIGGNF</sequence>
<dbReference type="EMBL" id="MKIP01000037">
    <property type="protein sequence ID" value="OLP60191.1"/>
    <property type="molecule type" value="Genomic_DNA"/>
</dbReference>
<dbReference type="Pfam" id="PF13622">
    <property type="entry name" value="4HBT_3"/>
    <property type="match status" value="1"/>
</dbReference>
<dbReference type="InterPro" id="IPR042171">
    <property type="entry name" value="Acyl-CoA_hotdog"/>
</dbReference>
<gene>
    <name evidence="11" type="ORF">BJF93_14535</name>
</gene>
<evidence type="ECO:0000256" key="8">
    <source>
        <dbReference type="ARBA" id="ARBA00079653"/>
    </source>
</evidence>
<dbReference type="SUPFAM" id="SSF54637">
    <property type="entry name" value="Thioesterase/thiol ester dehydrase-isomerase"/>
    <property type="match status" value="2"/>
</dbReference>
<dbReference type="EC" id="3.1.2.20" evidence="5"/>
<dbReference type="AlphaFoldDB" id="A0A1Q9AXN7"/>
<comment type="subunit">
    <text evidence="2">Homotetramer.</text>
</comment>
<evidence type="ECO:0000259" key="9">
    <source>
        <dbReference type="Pfam" id="PF02551"/>
    </source>
</evidence>
<evidence type="ECO:0000256" key="5">
    <source>
        <dbReference type="ARBA" id="ARBA00038894"/>
    </source>
</evidence>
<proteinExistence type="inferred from homology"/>
<dbReference type="Pfam" id="PF02551">
    <property type="entry name" value="Acyl_CoA_thio"/>
    <property type="match status" value="1"/>
</dbReference>
<dbReference type="OrthoDB" id="9781019at2"/>
<comment type="caution">
    <text evidence="11">The sequence shown here is derived from an EMBL/GenBank/DDBJ whole genome shotgun (WGS) entry which is preliminary data.</text>
</comment>
<feature type="domain" description="Acyl-CoA thioesterase 2 C-terminal" evidence="9">
    <location>
        <begin position="169"/>
        <end position="293"/>
    </location>
</feature>
<feature type="domain" description="Acyl-CoA thioesterase-like N-terminal HotDog" evidence="10">
    <location>
        <begin position="42"/>
        <end position="121"/>
    </location>
</feature>
<dbReference type="InterPro" id="IPR025652">
    <property type="entry name" value="TesB_C"/>
</dbReference>
<dbReference type="GO" id="GO:0006637">
    <property type="term" value="P:acyl-CoA metabolic process"/>
    <property type="evidence" value="ECO:0007669"/>
    <property type="project" value="InterPro"/>
</dbReference>
<dbReference type="InterPro" id="IPR049449">
    <property type="entry name" value="TesB_ACOT8-like_N"/>
</dbReference>
<comment type="catalytic activity">
    <reaction evidence="6">
        <text>a fatty acyl-CoA + H2O = a fatty acid + CoA + H(+)</text>
        <dbReference type="Rhea" id="RHEA:16781"/>
        <dbReference type="ChEBI" id="CHEBI:15377"/>
        <dbReference type="ChEBI" id="CHEBI:15378"/>
        <dbReference type="ChEBI" id="CHEBI:28868"/>
        <dbReference type="ChEBI" id="CHEBI:57287"/>
        <dbReference type="ChEBI" id="CHEBI:77636"/>
        <dbReference type="EC" id="3.1.2.20"/>
    </reaction>
    <physiologicalReaction direction="left-to-right" evidence="6">
        <dbReference type="Rhea" id="RHEA:16782"/>
    </physiologicalReaction>
</comment>
<dbReference type="GO" id="GO:0005829">
    <property type="term" value="C:cytosol"/>
    <property type="evidence" value="ECO:0007669"/>
    <property type="project" value="TreeGrafter"/>
</dbReference>
<evidence type="ECO:0000256" key="3">
    <source>
        <dbReference type="ARBA" id="ARBA00022801"/>
    </source>
</evidence>
<dbReference type="GO" id="GO:0047617">
    <property type="term" value="F:fatty acyl-CoA hydrolase activity"/>
    <property type="evidence" value="ECO:0007669"/>
    <property type="project" value="UniProtKB-EC"/>
</dbReference>
<accession>A0A1Q9AXN7</accession>
<evidence type="ECO:0000256" key="7">
    <source>
        <dbReference type="ARBA" id="ARBA00071120"/>
    </source>
</evidence>
<protein>
    <recommendedName>
        <fullName evidence="7">Acyl-CoA thioesterase 2</fullName>
        <ecNumber evidence="5">3.1.2.20</ecNumber>
    </recommendedName>
    <alternativeName>
        <fullName evidence="8">Thioesterase II</fullName>
    </alternativeName>
</protein>
<dbReference type="Gene3D" id="2.40.160.210">
    <property type="entry name" value="Acyl-CoA thioesterase, double hotdog domain"/>
    <property type="match status" value="1"/>
</dbReference>
<dbReference type="Proteomes" id="UP000186364">
    <property type="component" value="Unassembled WGS sequence"/>
</dbReference>
<comment type="similarity">
    <text evidence="1">Belongs to the C/M/P thioester hydrolase family.</text>
</comment>
<evidence type="ECO:0000259" key="10">
    <source>
        <dbReference type="Pfam" id="PF13622"/>
    </source>
</evidence>
<reference evidence="11 12" key="1">
    <citation type="submission" date="2016-09" db="EMBL/GenBank/DDBJ databases">
        <title>Rhizobium sp. nov., a novel species isolated from the rice rhizosphere.</title>
        <authorList>
            <person name="Zhao J."/>
            <person name="Zhang X."/>
        </authorList>
    </citation>
    <scope>NUCLEOTIDE SEQUENCE [LARGE SCALE GENOMIC DNA]</scope>
    <source>
        <strain evidence="11 12">1.7048</strain>
    </source>
</reference>
<dbReference type="PANTHER" id="PTHR11066">
    <property type="entry name" value="ACYL-COA THIOESTERASE"/>
    <property type="match status" value="1"/>
</dbReference>
<evidence type="ECO:0000256" key="4">
    <source>
        <dbReference type="ARBA" id="ARBA00023098"/>
    </source>
</evidence>
<evidence type="ECO:0000256" key="6">
    <source>
        <dbReference type="ARBA" id="ARBA00050943"/>
    </source>
</evidence>
<dbReference type="InterPro" id="IPR029069">
    <property type="entry name" value="HotDog_dom_sf"/>
</dbReference>
<keyword evidence="3" id="KW-0378">Hydrolase</keyword>
<keyword evidence="4" id="KW-0443">Lipid metabolism</keyword>
<dbReference type="InterPro" id="IPR003703">
    <property type="entry name" value="Acyl_CoA_thio"/>
</dbReference>
<evidence type="ECO:0000313" key="12">
    <source>
        <dbReference type="Proteomes" id="UP000186364"/>
    </source>
</evidence>
<dbReference type="NCBIfam" id="TIGR00189">
    <property type="entry name" value="tesB"/>
    <property type="match status" value="1"/>
</dbReference>
<dbReference type="CDD" id="cd03444">
    <property type="entry name" value="Thioesterase_II_repeat1"/>
    <property type="match status" value="1"/>
</dbReference>
<dbReference type="RefSeq" id="WP_075627207.1">
    <property type="nucleotide sequence ID" value="NZ_FOAM01000001.1"/>
</dbReference>
<dbReference type="GO" id="GO:0009062">
    <property type="term" value="P:fatty acid catabolic process"/>
    <property type="evidence" value="ECO:0007669"/>
    <property type="project" value="TreeGrafter"/>
</dbReference>
<evidence type="ECO:0000256" key="2">
    <source>
        <dbReference type="ARBA" id="ARBA00011881"/>
    </source>
</evidence>
<evidence type="ECO:0000256" key="1">
    <source>
        <dbReference type="ARBA" id="ARBA00006538"/>
    </source>
</evidence>
<evidence type="ECO:0000313" key="11">
    <source>
        <dbReference type="EMBL" id="OLP60191.1"/>
    </source>
</evidence>
<dbReference type="FunFam" id="2.40.160.210:FF:000001">
    <property type="entry name" value="Acyl-CoA thioesterase II"/>
    <property type="match status" value="1"/>
</dbReference>
<organism evidence="11 12">
    <name type="scientific">Xaviernesmea oryzae</name>
    <dbReference type="NCBI Taxonomy" id="464029"/>
    <lineage>
        <taxon>Bacteria</taxon>
        <taxon>Pseudomonadati</taxon>
        <taxon>Pseudomonadota</taxon>
        <taxon>Alphaproteobacteria</taxon>
        <taxon>Hyphomicrobiales</taxon>
        <taxon>Rhizobiaceae</taxon>
        <taxon>Rhizobium/Agrobacterium group</taxon>
        <taxon>Xaviernesmea</taxon>
    </lineage>
</organism>